<dbReference type="Proteomes" id="UP001497453">
    <property type="component" value="Chromosome 6"/>
</dbReference>
<sequence length="82" mass="9543">MVFLKLVRYSKHDIRTRIPWSRLDAEEQTAEGVYGDGDVTGFEGWVRPTDSRPFTMEEDMHENSLVFIRKPIQQNRDSATPS</sequence>
<organism evidence="1 2">
    <name type="scientific">Somion occarium</name>
    <dbReference type="NCBI Taxonomy" id="3059160"/>
    <lineage>
        <taxon>Eukaryota</taxon>
        <taxon>Fungi</taxon>
        <taxon>Dikarya</taxon>
        <taxon>Basidiomycota</taxon>
        <taxon>Agaricomycotina</taxon>
        <taxon>Agaricomycetes</taxon>
        <taxon>Polyporales</taxon>
        <taxon>Cerrenaceae</taxon>
        <taxon>Somion</taxon>
    </lineage>
</organism>
<evidence type="ECO:0000313" key="2">
    <source>
        <dbReference type="Proteomes" id="UP001497453"/>
    </source>
</evidence>
<evidence type="ECO:0000313" key="1">
    <source>
        <dbReference type="EMBL" id="CAL1712077.1"/>
    </source>
</evidence>
<gene>
    <name evidence="1" type="ORF">GFSPODELE1_LOCUS8655</name>
</gene>
<name>A0ABP1DYV2_9APHY</name>
<proteinExistence type="predicted"/>
<accession>A0ABP1DYV2</accession>
<dbReference type="EMBL" id="OZ037949">
    <property type="protein sequence ID" value="CAL1712077.1"/>
    <property type="molecule type" value="Genomic_DNA"/>
</dbReference>
<protein>
    <submittedName>
        <fullName evidence="1">Uncharacterized protein</fullName>
    </submittedName>
</protein>
<reference evidence="2" key="1">
    <citation type="submission" date="2024-04" db="EMBL/GenBank/DDBJ databases">
        <authorList>
            <person name="Shaw F."/>
            <person name="Minotto A."/>
        </authorList>
    </citation>
    <scope>NUCLEOTIDE SEQUENCE [LARGE SCALE GENOMIC DNA]</scope>
</reference>
<keyword evidence="2" id="KW-1185">Reference proteome</keyword>